<keyword evidence="1" id="KW-0540">Nuclease</keyword>
<accession>A0ABX0N4K2</accession>
<dbReference type="GO" id="GO:0004519">
    <property type="term" value="F:endonuclease activity"/>
    <property type="evidence" value="ECO:0007669"/>
    <property type="project" value="UniProtKB-KW"/>
</dbReference>
<dbReference type="InterPro" id="IPR019072">
    <property type="entry name" value="Restrct_endonuc_II_XamI"/>
</dbReference>
<proteinExistence type="predicted"/>
<evidence type="ECO:0000313" key="2">
    <source>
        <dbReference type="Proteomes" id="UP000610594"/>
    </source>
</evidence>
<organism evidence="1 2">
    <name type="scientific">Massilia genomosp. 1</name>
    <dbReference type="NCBI Taxonomy" id="2609280"/>
    <lineage>
        <taxon>Bacteria</taxon>
        <taxon>Pseudomonadati</taxon>
        <taxon>Pseudomonadota</taxon>
        <taxon>Betaproteobacteria</taxon>
        <taxon>Burkholderiales</taxon>
        <taxon>Oxalobacteraceae</taxon>
        <taxon>Telluria group</taxon>
        <taxon>Massilia</taxon>
    </lineage>
</organism>
<keyword evidence="2" id="KW-1185">Reference proteome</keyword>
<dbReference type="EMBL" id="WHJF01000205">
    <property type="protein sequence ID" value="NHZ66965.1"/>
    <property type="molecule type" value="Genomic_DNA"/>
</dbReference>
<reference evidence="1 2" key="1">
    <citation type="submission" date="2019-10" db="EMBL/GenBank/DDBJ databases">
        <title>Taxonomy of Antarctic Massilia spp.: description of Massilia rubra sp. nov., Massilia aquatica sp. nov., Massilia mucilaginosa sp. nov., Massilia frigida sp. nov. isolated from streams, lakes and regoliths.</title>
        <authorList>
            <person name="Holochova P."/>
            <person name="Sedlacek I."/>
            <person name="Kralova S."/>
            <person name="Maslanova I."/>
            <person name="Busse H.-J."/>
            <person name="Stankova E."/>
            <person name="Vrbovska V."/>
            <person name="Kovarovic V."/>
            <person name="Bartak M."/>
            <person name="Svec P."/>
            <person name="Pantucek R."/>
        </authorList>
    </citation>
    <scope>NUCLEOTIDE SEQUENCE [LARGE SCALE GENOMIC DNA]</scope>
    <source>
        <strain evidence="1 2">CCM 8694</strain>
    </source>
</reference>
<keyword evidence="1" id="KW-0255">Endonuclease</keyword>
<keyword evidence="1" id="KW-0378">Hydrolase</keyword>
<evidence type="ECO:0000313" key="1">
    <source>
        <dbReference type="EMBL" id="NHZ66965.1"/>
    </source>
</evidence>
<protein>
    <submittedName>
        <fullName evidence="1">XamI family restriction endonuclease</fullName>
    </submittedName>
</protein>
<sequence length="313" mass="35343">MAMRGSYNCGQIWTLEKIAEDCMQSTKLFRLRRMNEPLGDYLAEFPSAQSAADYVIDSLPSLFSYPTNQILLAEIVSNPAFYTAFRYLAAPPISVDDLETVLCRSVSATAMRTDLRFAEEVVDLIRQTIDPKRFPWLSTKTAATSQELHVAKVATAVAATIQRVQTKRRGDEKKDLEGSVVRLLDALKFTRIPTPRTPILSTEDLPRPGEYMTSATLGNDNGDCVIGLYDRRRLVVECKSSNSEINSRKRLNKEVVKDARNWDSQFGAQILTAVALRGVFKPNYVYEAQETPIMIFWAHRLEDLEIFIESTKS</sequence>
<dbReference type="Pfam" id="PF09572">
    <property type="entry name" value="RE_XamI"/>
    <property type="match status" value="1"/>
</dbReference>
<name>A0ABX0N4K2_9BURK</name>
<dbReference type="Proteomes" id="UP000610594">
    <property type="component" value="Unassembled WGS sequence"/>
</dbReference>
<comment type="caution">
    <text evidence="1">The sequence shown here is derived from an EMBL/GenBank/DDBJ whole genome shotgun (WGS) entry which is preliminary data.</text>
</comment>
<gene>
    <name evidence="1" type="ORF">F1735_32645</name>
</gene>